<feature type="transmembrane region" description="Helical" evidence="1">
    <location>
        <begin position="169"/>
        <end position="187"/>
    </location>
</feature>
<accession>A0A165P8L5</accession>
<dbReference type="OrthoDB" id="2755157at2759"/>
<organism evidence="3 4">
    <name type="scientific">Neolentinus lepideus HHB14362 ss-1</name>
    <dbReference type="NCBI Taxonomy" id="1314782"/>
    <lineage>
        <taxon>Eukaryota</taxon>
        <taxon>Fungi</taxon>
        <taxon>Dikarya</taxon>
        <taxon>Basidiomycota</taxon>
        <taxon>Agaricomycotina</taxon>
        <taxon>Agaricomycetes</taxon>
        <taxon>Gloeophyllales</taxon>
        <taxon>Gloeophyllaceae</taxon>
        <taxon>Neolentinus</taxon>
    </lineage>
</organism>
<evidence type="ECO:0000313" key="4">
    <source>
        <dbReference type="Proteomes" id="UP000076761"/>
    </source>
</evidence>
<dbReference type="AlphaFoldDB" id="A0A165P8L5"/>
<dbReference type="PANTHER" id="PTHR40465">
    <property type="entry name" value="CHROMOSOME 1, WHOLE GENOME SHOTGUN SEQUENCE"/>
    <property type="match status" value="1"/>
</dbReference>
<dbReference type="Pfam" id="PF20152">
    <property type="entry name" value="DUF6534"/>
    <property type="match status" value="1"/>
</dbReference>
<evidence type="ECO:0000256" key="1">
    <source>
        <dbReference type="SAM" id="Phobius"/>
    </source>
</evidence>
<feature type="transmembrane region" description="Helical" evidence="1">
    <location>
        <begin position="207"/>
        <end position="226"/>
    </location>
</feature>
<keyword evidence="4" id="KW-1185">Reference proteome</keyword>
<gene>
    <name evidence="3" type="ORF">NEOLEDRAFT_1151153</name>
</gene>
<keyword evidence="1" id="KW-0472">Membrane</keyword>
<name>A0A165P8L5_9AGAM</name>
<keyword evidence="1" id="KW-0812">Transmembrane</keyword>
<reference evidence="3 4" key="1">
    <citation type="journal article" date="2016" name="Mol. Biol. Evol.">
        <title>Comparative Genomics of Early-Diverging Mushroom-Forming Fungi Provides Insights into the Origins of Lignocellulose Decay Capabilities.</title>
        <authorList>
            <person name="Nagy L.G."/>
            <person name="Riley R."/>
            <person name="Tritt A."/>
            <person name="Adam C."/>
            <person name="Daum C."/>
            <person name="Floudas D."/>
            <person name="Sun H."/>
            <person name="Yadav J.S."/>
            <person name="Pangilinan J."/>
            <person name="Larsson K.H."/>
            <person name="Matsuura K."/>
            <person name="Barry K."/>
            <person name="Labutti K."/>
            <person name="Kuo R."/>
            <person name="Ohm R.A."/>
            <person name="Bhattacharya S.S."/>
            <person name="Shirouzu T."/>
            <person name="Yoshinaga Y."/>
            <person name="Martin F.M."/>
            <person name="Grigoriev I.V."/>
            <person name="Hibbett D.S."/>
        </authorList>
    </citation>
    <scope>NUCLEOTIDE SEQUENCE [LARGE SCALE GENOMIC DNA]</scope>
    <source>
        <strain evidence="3 4">HHB14362 ss-1</strain>
    </source>
</reference>
<dbReference type="EMBL" id="KV425616">
    <property type="protein sequence ID" value="KZT20678.1"/>
    <property type="molecule type" value="Genomic_DNA"/>
</dbReference>
<dbReference type="PANTHER" id="PTHR40465:SF1">
    <property type="entry name" value="DUF6534 DOMAIN-CONTAINING PROTEIN"/>
    <property type="match status" value="1"/>
</dbReference>
<feature type="transmembrane region" description="Helical" evidence="1">
    <location>
        <begin position="104"/>
        <end position="129"/>
    </location>
</feature>
<dbReference type="Proteomes" id="UP000076761">
    <property type="component" value="Unassembled WGS sequence"/>
</dbReference>
<evidence type="ECO:0000313" key="3">
    <source>
        <dbReference type="EMBL" id="KZT20678.1"/>
    </source>
</evidence>
<dbReference type="InParanoid" id="A0A165P8L5"/>
<keyword evidence="1" id="KW-1133">Transmembrane helix</keyword>
<evidence type="ECO:0000259" key="2">
    <source>
        <dbReference type="Pfam" id="PF20152"/>
    </source>
</evidence>
<protein>
    <recommendedName>
        <fullName evidence="2">DUF6534 domain-containing protein</fullName>
    </recommendedName>
</protein>
<feature type="domain" description="DUF6534" evidence="2">
    <location>
        <begin position="209"/>
        <end position="290"/>
    </location>
</feature>
<proteinExistence type="predicted"/>
<dbReference type="STRING" id="1314782.A0A165P8L5"/>
<sequence length="350" mass="39726">MTRYSDALAFPTERASTSGRPYVYLGPASRAKALIGDHEQLQAHNWTDDLGCLPQPHDTHEHNYLVWSRSHIELRLDLRLYGISVLQVYFYYMTYPEDRRLVKLYVGVLFLMDSACVGLITHAIYVMLVNDWGNLLGLLTFPKTFMCILTFIVQCWFAQRVYLVSKWHYRLVPPSLIVIPAIVSLGTTDFNAEDSMFTKICVMIEHGSATVSDVIITGTLCAALYTRRSHETICIRSTRAQLNVLVAYAINRGALTYISLTNNANWTLWHLMLGKVYVNSTLAMLNARQYLRKYRLNGVNIVEVSGMHPDTSLSLDHNLLPIPPQLQPKTVRDSNGDGTEVELKTFTYAP</sequence>
<feature type="transmembrane region" description="Helical" evidence="1">
    <location>
        <begin position="135"/>
        <end position="157"/>
    </location>
</feature>
<dbReference type="InterPro" id="IPR045339">
    <property type="entry name" value="DUF6534"/>
</dbReference>